<accession>A0A0B4S320</accession>
<sequence>MLLLGVKKENDWLLAEYNLTYKVGWENICKAVSLAYEYYDNVEILVDNNKVNICSKEEILQLDEARAMTIRGVSKIIQVPLMITFFNQLQTVRVSVACATDEFKVADYKKFNMSLGQYMDSIELAMYR</sequence>
<gene>
    <name evidence="1" type="ORF">NW74_07355</name>
</gene>
<evidence type="ECO:0000313" key="2">
    <source>
        <dbReference type="Proteomes" id="UP000031386"/>
    </source>
</evidence>
<organism evidence="1 2">
    <name type="scientific">Parvimonas micra</name>
    <dbReference type="NCBI Taxonomy" id="33033"/>
    <lineage>
        <taxon>Bacteria</taxon>
        <taxon>Bacillati</taxon>
        <taxon>Bacillota</taxon>
        <taxon>Tissierellia</taxon>
        <taxon>Tissierellales</taxon>
        <taxon>Peptoniphilaceae</taxon>
        <taxon>Parvimonas</taxon>
    </lineage>
</organism>
<dbReference type="OrthoDB" id="2339445at2"/>
<dbReference type="KEGG" id="pmic:NW74_07355"/>
<reference evidence="1 2" key="1">
    <citation type="submission" date="2014-10" db="EMBL/GenBank/DDBJ databases">
        <title>Complete genome sequence of Parvimonas micra KCOM 1535 (= ChDC B708).</title>
        <authorList>
            <person name="Kook J.-K."/>
            <person name="Park S.-N."/>
            <person name="Lim Y.K."/>
            <person name="Roh H."/>
        </authorList>
    </citation>
    <scope>NUCLEOTIDE SEQUENCE [LARGE SCALE GENOMIC DNA]</scope>
    <source>
        <strain evidence="2">KCOM 1535 / ChDC B708</strain>
    </source>
</reference>
<keyword evidence="2" id="KW-1185">Reference proteome</keyword>
<dbReference type="Proteomes" id="UP000031386">
    <property type="component" value="Chromosome"/>
</dbReference>
<evidence type="ECO:0000313" key="1">
    <source>
        <dbReference type="EMBL" id="AIZ37152.1"/>
    </source>
</evidence>
<dbReference type="EMBL" id="CP009761">
    <property type="protein sequence ID" value="AIZ37152.1"/>
    <property type="molecule type" value="Genomic_DNA"/>
</dbReference>
<proteinExistence type="predicted"/>
<dbReference type="AlphaFoldDB" id="A0A0B4S320"/>
<name>A0A0B4S320_9FIRM</name>
<dbReference type="STRING" id="33033.NW74_07355"/>
<protein>
    <submittedName>
        <fullName evidence="1">Uncharacterized protein</fullName>
    </submittedName>
</protein>
<dbReference type="RefSeq" id="WP_041954753.1">
    <property type="nucleotide sequence ID" value="NZ_CP009761.1"/>
</dbReference>